<reference evidence="2 3" key="1">
    <citation type="submission" date="2016-10" db="EMBL/GenBank/DDBJ databases">
        <authorList>
            <person name="Varghese N."/>
            <person name="Submissions S."/>
        </authorList>
    </citation>
    <scope>NUCLEOTIDE SEQUENCE [LARGE SCALE GENOMIC DNA]</scope>
    <source>
        <strain evidence="2 3">DSM 26672</strain>
    </source>
</reference>
<dbReference type="InterPro" id="IPR016152">
    <property type="entry name" value="PTrfase/Anion_transptr"/>
</dbReference>
<dbReference type="RefSeq" id="WP_091856844.1">
    <property type="nucleotide sequence ID" value="NZ_FNBZ01000003.1"/>
</dbReference>
<proteinExistence type="predicted"/>
<dbReference type="SUPFAM" id="SSF55804">
    <property type="entry name" value="Phoshotransferase/anion transport protein"/>
    <property type="match status" value="1"/>
</dbReference>
<gene>
    <name evidence="2" type="ORF">SAMN05421844_103222</name>
</gene>
<feature type="domain" description="PTS EIIA type-2" evidence="1">
    <location>
        <begin position="1"/>
        <end position="147"/>
    </location>
</feature>
<evidence type="ECO:0000313" key="3">
    <source>
        <dbReference type="Proteomes" id="UP000199468"/>
    </source>
</evidence>
<dbReference type="EMBL" id="FNBZ01000003">
    <property type="protein sequence ID" value="SDG21424.1"/>
    <property type="molecule type" value="Genomic_DNA"/>
</dbReference>
<name>A0ABY0NVH2_9HYPH</name>
<dbReference type="PANTHER" id="PTHR47738">
    <property type="entry name" value="PTS SYSTEM FRUCTOSE-LIKE EIIA COMPONENT-RELATED"/>
    <property type="match status" value="1"/>
</dbReference>
<evidence type="ECO:0000313" key="2">
    <source>
        <dbReference type="EMBL" id="SDG21424.1"/>
    </source>
</evidence>
<dbReference type="PANTHER" id="PTHR47738:SF1">
    <property type="entry name" value="NITROGEN REGULATORY PROTEIN"/>
    <property type="match status" value="1"/>
</dbReference>
<accession>A0ABY0NVH2</accession>
<organism evidence="2 3">
    <name type="scientific">Bosea robiniae</name>
    <dbReference type="NCBI Taxonomy" id="1036780"/>
    <lineage>
        <taxon>Bacteria</taxon>
        <taxon>Pseudomonadati</taxon>
        <taxon>Pseudomonadota</taxon>
        <taxon>Alphaproteobacteria</taxon>
        <taxon>Hyphomicrobiales</taxon>
        <taxon>Boseaceae</taxon>
        <taxon>Bosea</taxon>
    </lineage>
</organism>
<protein>
    <submittedName>
        <fullName evidence="2">PTS system, nitrogen regulatory IIA component</fullName>
    </submittedName>
</protein>
<dbReference type="PROSITE" id="PS00372">
    <property type="entry name" value="PTS_EIIA_TYPE_2_HIS"/>
    <property type="match status" value="1"/>
</dbReference>
<dbReference type="Proteomes" id="UP000199468">
    <property type="component" value="Unassembled WGS sequence"/>
</dbReference>
<dbReference type="Pfam" id="PF00359">
    <property type="entry name" value="PTS_EIIA_2"/>
    <property type="match status" value="1"/>
</dbReference>
<keyword evidence="3" id="KW-1185">Reference proteome</keyword>
<dbReference type="InterPro" id="IPR002178">
    <property type="entry name" value="PTS_EIIA_type-2_dom"/>
</dbReference>
<dbReference type="PROSITE" id="PS51094">
    <property type="entry name" value="PTS_EIIA_TYPE_2"/>
    <property type="match status" value="1"/>
</dbReference>
<dbReference type="InterPro" id="IPR051541">
    <property type="entry name" value="PTS_SugarTrans_NitroReg"/>
</dbReference>
<dbReference type="Gene3D" id="3.40.930.10">
    <property type="entry name" value="Mannitol-specific EII, Chain A"/>
    <property type="match status" value="1"/>
</dbReference>
<evidence type="ECO:0000259" key="1">
    <source>
        <dbReference type="PROSITE" id="PS51094"/>
    </source>
</evidence>
<comment type="caution">
    <text evidence="2">The sequence shown here is derived from an EMBL/GenBank/DDBJ whole genome shotgun (WGS) entry which is preliminary data.</text>
</comment>
<dbReference type="CDD" id="cd00211">
    <property type="entry name" value="PTS_IIA_fru"/>
    <property type="match status" value="1"/>
</dbReference>
<sequence>MIPSDIIRPRSIVRLAATNKPALFRALARKAAEQLDLPEAAILDALNRREALGSTGVGGGLAMPHAPVEGLTEPFGLLARLEKPVAYEAIDGAPVDLVCLVLTPMNGGKGRIDALACIAKRLRPAEIRERIRNAAGGEDIYALLLEES</sequence>